<sequence length="307" mass="33707">MIDSTRLLLLPIALAVASPALGDCESLSTTIQQAARTGDLATIAEQRERIATEPTCPDAFRPKLSRMAAYGYLRVANTRIEAGASLQQQKDLLLQSLEFARTWQALAMLGDIAHAQKGYEQSSLYYQQALSLINDPVVTEAEPPEPVIAKLHQKASEARMLADRYVATPVNHRSGSAEGLALTTVRSFSVKRVPLPVTFESGSDHFTPKGSEAAEELANLLLKRAPHSISIVGHTDERGPATQNQSLSQRRAEALADFLRTRGYRGQIHTEGKGEAQPAVLSDPSLYSQEEIWQLNRRVELIWPENS</sequence>
<feature type="signal peptide" evidence="5">
    <location>
        <begin position="1"/>
        <end position="22"/>
    </location>
</feature>
<dbReference type="PRINTS" id="PR01021">
    <property type="entry name" value="OMPADOMAIN"/>
</dbReference>
<dbReference type="SUPFAM" id="SSF103088">
    <property type="entry name" value="OmpA-like"/>
    <property type="match status" value="1"/>
</dbReference>
<feature type="chain" id="PRO_5042539531" description="OmpA-like domain-containing protein" evidence="5">
    <location>
        <begin position="23"/>
        <end position="307"/>
    </location>
</feature>
<dbReference type="RefSeq" id="WP_201246493.1">
    <property type="nucleotide sequence ID" value="NZ_NHSF01000068.1"/>
</dbReference>
<accession>A0AAJ0XHI3</accession>
<evidence type="ECO:0000256" key="2">
    <source>
        <dbReference type="ARBA" id="ARBA00023136"/>
    </source>
</evidence>
<dbReference type="PANTHER" id="PTHR30329">
    <property type="entry name" value="STATOR ELEMENT OF FLAGELLAR MOTOR COMPLEX"/>
    <property type="match status" value="1"/>
</dbReference>
<comment type="subcellular location">
    <subcellularLocation>
        <location evidence="1">Cell outer membrane</location>
    </subcellularLocation>
</comment>
<proteinExistence type="predicted"/>
<dbReference type="InterPro" id="IPR006665">
    <property type="entry name" value="OmpA-like"/>
</dbReference>
<evidence type="ECO:0000256" key="3">
    <source>
        <dbReference type="ARBA" id="ARBA00023237"/>
    </source>
</evidence>
<evidence type="ECO:0000313" key="7">
    <source>
        <dbReference type="EMBL" id="MBK5931652.1"/>
    </source>
</evidence>
<dbReference type="Pfam" id="PF00691">
    <property type="entry name" value="OmpA"/>
    <property type="match status" value="1"/>
</dbReference>
<evidence type="ECO:0000313" key="8">
    <source>
        <dbReference type="Proteomes" id="UP001296967"/>
    </source>
</evidence>
<feature type="domain" description="OmpA-like" evidence="6">
    <location>
        <begin position="186"/>
        <end position="307"/>
    </location>
</feature>
<name>A0AAJ0XHI3_HALSE</name>
<reference evidence="7" key="1">
    <citation type="submission" date="2017-05" db="EMBL/GenBank/DDBJ databases">
        <authorList>
            <person name="Imhoff J.F."/>
            <person name="Rahn T."/>
            <person name="Kuenzel S."/>
            <person name="Neulinger S.C."/>
        </authorList>
    </citation>
    <scope>NUCLEOTIDE SEQUENCE</scope>
    <source>
        <strain evidence="7">DSM 4395</strain>
    </source>
</reference>
<protein>
    <recommendedName>
        <fullName evidence="6">OmpA-like domain-containing protein</fullName>
    </recommendedName>
</protein>
<evidence type="ECO:0000259" key="6">
    <source>
        <dbReference type="PROSITE" id="PS51123"/>
    </source>
</evidence>
<dbReference type="InterPro" id="IPR036737">
    <property type="entry name" value="OmpA-like_sf"/>
</dbReference>
<dbReference type="Proteomes" id="UP001296967">
    <property type="component" value="Unassembled WGS sequence"/>
</dbReference>
<dbReference type="Gene3D" id="3.30.1330.60">
    <property type="entry name" value="OmpA-like domain"/>
    <property type="match status" value="1"/>
</dbReference>
<reference evidence="7" key="2">
    <citation type="journal article" date="2020" name="Microorganisms">
        <title>Osmotic Adaptation and Compatible Solute Biosynthesis of Phototrophic Bacteria as Revealed from Genome Analyses.</title>
        <authorList>
            <person name="Imhoff J.F."/>
            <person name="Rahn T."/>
            <person name="Kunzel S."/>
            <person name="Keller A."/>
            <person name="Neulinger S.C."/>
        </authorList>
    </citation>
    <scope>NUCLEOTIDE SEQUENCE</scope>
    <source>
        <strain evidence="7">DSM 4395</strain>
    </source>
</reference>
<dbReference type="AlphaFoldDB" id="A0AAJ0XHI3"/>
<keyword evidence="5" id="KW-0732">Signal</keyword>
<gene>
    <name evidence="7" type="ORF">CCR82_14270</name>
</gene>
<dbReference type="PANTHER" id="PTHR30329:SF21">
    <property type="entry name" value="LIPOPROTEIN YIAD-RELATED"/>
    <property type="match status" value="1"/>
</dbReference>
<evidence type="ECO:0000256" key="1">
    <source>
        <dbReference type="ARBA" id="ARBA00004442"/>
    </source>
</evidence>
<keyword evidence="3" id="KW-0998">Cell outer membrane</keyword>
<keyword evidence="8" id="KW-1185">Reference proteome</keyword>
<evidence type="ECO:0000256" key="4">
    <source>
        <dbReference type="PROSITE-ProRule" id="PRU00473"/>
    </source>
</evidence>
<evidence type="ECO:0000256" key="5">
    <source>
        <dbReference type="SAM" id="SignalP"/>
    </source>
</evidence>
<dbReference type="CDD" id="cd07185">
    <property type="entry name" value="OmpA_C-like"/>
    <property type="match status" value="1"/>
</dbReference>
<dbReference type="InterPro" id="IPR006664">
    <property type="entry name" value="OMP_bac"/>
</dbReference>
<dbReference type="EMBL" id="NHSF01000068">
    <property type="protein sequence ID" value="MBK5931652.1"/>
    <property type="molecule type" value="Genomic_DNA"/>
</dbReference>
<keyword evidence="2 4" id="KW-0472">Membrane</keyword>
<comment type="caution">
    <text evidence="7">The sequence shown here is derived from an EMBL/GenBank/DDBJ whole genome shotgun (WGS) entry which is preliminary data.</text>
</comment>
<dbReference type="PROSITE" id="PS51123">
    <property type="entry name" value="OMPA_2"/>
    <property type="match status" value="1"/>
</dbReference>
<organism evidence="7 8">
    <name type="scientific">Halochromatium salexigens</name>
    <name type="common">Chromatium salexigens</name>
    <dbReference type="NCBI Taxonomy" id="49447"/>
    <lineage>
        <taxon>Bacteria</taxon>
        <taxon>Pseudomonadati</taxon>
        <taxon>Pseudomonadota</taxon>
        <taxon>Gammaproteobacteria</taxon>
        <taxon>Chromatiales</taxon>
        <taxon>Chromatiaceae</taxon>
        <taxon>Halochromatium</taxon>
    </lineage>
</organism>
<dbReference type="InterPro" id="IPR050330">
    <property type="entry name" value="Bact_OuterMem_StrucFunc"/>
</dbReference>
<dbReference type="GO" id="GO:0009279">
    <property type="term" value="C:cell outer membrane"/>
    <property type="evidence" value="ECO:0007669"/>
    <property type="project" value="UniProtKB-SubCell"/>
</dbReference>